<organism evidence="1 2">
    <name type="scientific">Desulfosporosinus acididurans</name>
    <dbReference type="NCBI Taxonomy" id="476652"/>
    <lineage>
        <taxon>Bacteria</taxon>
        <taxon>Bacillati</taxon>
        <taxon>Bacillota</taxon>
        <taxon>Clostridia</taxon>
        <taxon>Eubacteriales</taxon>
        <taxon>Desulfitobacteriaceae</taxon>
        <taxon>Desulfosporosinus</taxon>
    </lineage>
</organism>
<protein>
    <submittedName>
        <fullName evidence="1">Uncharacterized protein</fullName>
    </submittedName>
</protein>
<sequence length="29" mass="3238">MGIENLLLKPVVYQVSGMENVTVQKNIGY</sequence>
<name>A0A0J1FL34_9FIRM</name>
<dbReference type="EMBL" id="LDZY01000016">
    <property type="protein sequence ID" value="KLU64190.1"/>
    <property type="molecule type" value="Genomic_DNA"/>
</dbReference>
<keyword evidence="2" id="KW-1185">Reference proteome</keyword>
<dbReference type="AlphaFoldDB" id="A0A0J1FL34"/>
<reference evidence="1 2" key="1">
    <citation type="submission" date="2015-06" db="EMBL/GenBank/DDBJ databases">
        <title>Draft genome of the moderately acidophilic sulfate reducer Candidatus Desulfosporosinus acididurans strain M1.</title>
        <authorList>
            <person name="Poehlein A."/>
            <person name="Petzsch P."/>
            <person name="Johnson B.D."/>
            <person name="Schloemann M."/>
            <person name="Daniel R."/>
            <person name="Muehling M."/>
        </authorList>
    </citation>
    <scope>NUCLEOTIDE SEQUENCE [LARGE SCALE GENOMIC DNA]</scope>
    <source>
        <strain evidence="1 2">M1</strain>
    </source>
</reference>
<dbReference type="PATRIC" id="fig|476652.3.peg.4045"/>
<evidence type="ECO:0000313" key="2">
    <source>
        <dbReference type="Proteomes" id="UP000036356"/>
    </source>
</evidence>
<dbReference type="Proteomes" id="UP000036356">
    <property type="component" value="Unassembled WGS sequence"/>
</dbReference>
<gene>
    <name evidence="1" type="ORF">DEAC_c38230</name>
</gene>
<evidence type="ECO:0000313" key="1">
    <source>
        <dbReference type="EMBL" id="KLU64190.1"/>
    </source>
</evidence>
<comment type="caution">
    <text evidence="1">The sequence shown here is derived from an EMBL/GenBank/DDBJ whole genome shotgun (WGS) entry which is preliminary data.</text>
</comment>
<accession>A0A0J1FL34</accession>
<proteinExistence type="predicted"/>